<keyword evidence="2" id="KW-1185">Reference proteome</keyword>
<evidence type="ECO:0000313" key="1">
    <source>
        <dbReference type="EMBL" id="MCX3266773.1"/>
    </source>
</evidence>
<reference evidence="1" key="1">
    <citation type="submission" date="2022-11" db="EMBL/GenBank/DDBJ databases">
        <authorList>
            <person name="Graham C."/>
            <person name="Newman J.D."/>
        </authorList>
    </citation>
    <scope>NUCLEOTIDE SEQUENCE</scope>
    <source>
        <strain evidence="1">DSM 19486</strain>
    </source>
</reference>
<gene>
    <name evidence="1" type="ORF">OQZ29_18590</name>
</gene>
<dbReference type="RefSeq" id="WP_010602531.1">
    <property type="nucleotide sequence ID" value="NZ_JAPJUH010000005.1"/>
</dbReference>
<dbReference type="AlphaFoldDB" id="A0A9X3IBP2"/>
<accession>A0A9X3IBP2</accession>
<dbReference type="EMBL" id="JAPJUH010000005">
    <property type="protein sequence ID" value="MCX3266773.1"/>
    <property type="molecule type" value="Genomic_DNA"/>
</dbReference>
<comment type="caution">
    <text evidence="1">The sequence shown here is derived from an EMBL/GenBank/DDBJ whole genome shotgun (WGS) entry which is preliminary data.</text>
</comment>
<evidence type="ECO:0008006" key="3">
    <source>
        <dbReference type="Google" id="ProtNLM"/>
    </source>
</evidence>
<sequence length="130" mass="14581">MNTTAQADTKNYLKAIRLINIEDGKCSFEIGKIPVLQHINASHFFAKNDIALQHSPHPAPRRQYVITIKGKLKFSVTNGESFIIEPGIILIAADTLGDGHTWEILDGEEWERIYIPLNADADDYFVADNT</sequence>
<organism evidence="1 2">
    <name type="scientific">Pedobacter agri</name>
    <dbReference type="NCBI Taxonomy" id="454586"/>
    <lineage>
        <taxon>Bacteria</taxon>
        <taxon>Pseudomonadati</taxon>
        <taxon>Bacteroidota</taxon>
        <taxon>Sphingobacteriia</taxon>
        <taxon>Sphingobacteriales</taxon>
        <taxon>Sphingobacteriaceae</taxon>
        <taxon>Pedobacter</taxon>
    </lineage>
</organism>
<protein>
    <recommendedName>
        <fullName evidence="3">AraC-type arabinose-binding/dimerisation domain-containing protein</fullName>
    </recommendedName>
</protein>
<evidence type="ECO:0000313" key="2">
    <source>
        <dbReference type="Proteomes" id="UP001142592"/>
    </source>
</evidence>
<dbReference type="Proteomes" id="UP001142592">
    <property type="component" value="Unassembled WGS sequence"/>
</dbReference>
<name>A0A9X3IBP2_9SPHI</name>
<proteinExistence type="predicted"/>